<dbReference type="InterPro" id="IPR029063">
    <property type="entry name" value="SAM-dependent_MTases_sf"/>
</dbReference>
<dbReference type="PIRSF" id="PIRSF005739">
    <property type="entry name" value="O-mtase"/>
    <property type="match status" value="1"/>
</dbReference>
<dbReference type="PROSITE" id="PS51683">
    <property type="entry name" value="SAM_OMT_II"/>
    <property type="match status" value="1"/>
</dbReference>
<dbReference type="STRING" id="1043005.A0A074Y251"/>
<feature type="active site" description="Proton acceptor" evidence="4">
    <location>
        <position position="297"/>
    </location>
</feature>
<dbReference type="OMA" id="RILINDC"/>
<dbReference type="PANTHER" id="PTHR43712:SF17">
    <property type="entry name" value="O-METHYLTRANSFERASE"/>
    <property type="match status" value="1"/>
</dbReference>
<dbReference type="InterPro" id="IPR012967">
    <property type="entry name" value="COMT_dimerisation"/>
</dbReference>
<accession>A0A074Y251</accession>
<evidence type="ECO:0000259" key="6">
    <source>
        <dbReference type="Pfam" id="PF08100"/>
    </source>
</evidence>
<dbReference type="Pfam" id="PF08100">
    <property type="entry name" value="Dimerisation"/>
    <property type="match status" value="1"/>
</dbReference>
<dbReference type="SUPFAM" id="SSF46785">
    <property type="entry name" value="Winged helix' DNA-binding domain"/>
    <property type="match status" value="1"/>
</dbReference>
<organism evidence="7 8">
    <name type="scientific">Aureobasidium subglaciale (strain EXF-2481)</name>
    <name type="common">Aureobasidium pullulans var. subglaciale</name>
    <dbReference type="NCBI Taxonomy" id="1043005"/>
    <lineage>
        <taxon>Eukaryota</taxon>
        <taxon>Fungi</taxon>
        <taxon>Dikarya</taxon>
        <taxon>Ascomycota</taxon>
        <taxon>Pezizomycotina</taxon>
        <taxon>Dothideomycetes</taxon>
        <taxon>Dothideomycetidae</taxon>
        <taxon>Dothideales</taxon>
        <taxon>Saccotheciaceae</taxon>
        <taxon>Aureobasidium</taxon>
    </lineage>
</organism>
<dbReference type="OrthoDB" id="2410195at2759"/>
<dbReference type="GO" id="GO:0008171">
    <property type="term" value="F:O-methyltransferase activity"/>
    <property type="evidence" value="ECO:0007669"/>
    <property type="project" value="InterPro"/>
</dbReference>
<dbReference type="GO" id="GO:0032259">
    <property type="term" value="P:methylation"/>
    <property type="evidence" value="ECO:0007669"/>
    <property type="project" value="UniProtKB-KW"/>
</dbReference>
<dbReference type="InParanoid" id="A0A074Y251"/>
<keyword evidence="2" id="KW-0808">Transferase</keyword>
<dbReference type="InterPro" id="IPR036388">
    <property type="entry name" value="WH-like_DNA-bd_sf"/>
</dbReference>
<dbReference type="HOGENOM" id="CLU_005533_5_0_1"/>
<keyword evidence="3" id="KW-0949">S-adenosyl-L-methionine</keyword>
<evidence type="ECO:0000313" key="8">
    <source>
        <dbReference type="Proteomes" id="UP000030641"/>
    </source>
</evidence>
<reference evidence="7 8" key="1">
    <citation type="journal article" date="2014" name="BMC Genomics">
        <title>Genome sequencing of four Aureobasidium pullulans varieties: biotechnological potential, stress tolerance, and description of new species.</title>
        <authorList>
            <person name="Gostin Ar C."/>
            <person name="Ohm R.A."/>
            <person name="Kogej T."/>
            <person name="Sonjak S."/>
            <person name="Turk M."/>
            <person name="Zajc J."/>
            <person name="Zalar P."/>
            <person name="Grube M."/>
            <person name="Sun H."/>
            <person name="Han J."/>
            <person name="Sharma A."/>
            <person name="Chiniquy J."/>
            <person name="Ngan C.Y."/>
            <person name="Lipzen A."/>
            <person name="Barry K."/>
            <person name="Grigoriev I.V."/>
            <person name="Gunde-Cimerman N."/>
        </authorList>
    </citation>
    <scope>NUCLEOTIDE SEQUENCE [LARGE SCALE GENOMIC DNA]</scope>
    <source>
        <strain evidence="7 8">EXF-2481</strain>
    </source>
</reference>
<evidence type="ECO:0000256" key="4">
    <source>
        <dbReference type="PIRSR" id="PIRSR005739-1"/>
    </source>
</evidence>
<evidence type="ECO:0000313" key="7">
    <source>
        <dbReference type="EMBL" id="KEQ91883.1"/>
    </source>
</evidence>
<dbReference type="EMBL" id="KL584774">
    <property type="protein sequence ID" value="KEQ91883.1"/>
    <property type="molecule type" value="Genomic_DNA"/>
</dbReference>
<sequence length="389" mass="43560">MANTSTSELIRAMRQVDKRQISVAEKSELVSAAQDLILEVERPWDTILRIGWSQPSLPATLCTLIDLKLFERWVASDDEVQSASDLGEMVDCDPDLMTRLLQNLVSHQLLGNPGPDSYSLTDFTRSLADPDQSAAFPFIYEVKSPTYASLPRYLKNEGYRNPIGKSPAACAFTLGTKFDGTLFDYFAQNPDVNERFGRCMKGFAGNLVSWVDQYPTEKLLDGLDQVIVVDVGGSTGHDLNAFQRKHRLAPARLILQDLPEVVAKANVEDGIQLMAHDFFTPQPIKGARVYYLHSVLHDWPDHKAREILQMLKPAMIKGKSKILIHEHVLWPQNNTPLATWSDLLMLGLMNGCERTIGMWKDVIEPVGLVISEVYTSVSSPHSILELKLI</sequence>
<dbReference type="Proteomes" id="UP000030641">
    <property type="component" value="Unassembled WGS sequence"/>
</dbReference>
<gene>
    <name evidence="7" type="ORF">AUEXF2481DRAFT_8114</name>
</gene>
<dbReference type="SUPFAM" id="SSF53335">
    <property type="entry name" value="S-adenosyl-L-methionine-dependent methyltransferases"/>
    <property type="match status" value="1"/>
</dbReference>
<dbReference type="InterPro" id="IPR001077">
    <property type="entry name" value="COMT_C"/>
</dbReference>
<dbReference type="Gene3D" id="1.10.10.10">
    <property type="entry name" value="Winged helix-like DNA-binding domain superfamily/Winged helix DNA-binding domain"/>
    <property type="match status" value="1"/>
</dbReference>
<dbReference type="Gene3D" id="3.40.50.150">
    <property type="entry name" value="Vaccinia Virus protein VP39"/>
    <property type="match status" value="1"/>
</dbReference>
<keyword evidence="8" id="KW-1185">Reference proteome</keyword>
<feature type="domain" description="O-methyltransferase dimerisation" evidence="6">
    <location>
        <begin position="57"/>
        <end position="127"/>
    </location>
</feature>
<dbReference type="GeneID" id="25371627"/>
<dbReference type="Pfam" id="PF00891">
    <property type="entry name" value="Methyltransf_2"/>
    <property type="match status" value="1"/>
</dbReference>
<dbReference type="RefSeq" id="XP_013340340.1">
    <property type="nucleotide sequence ID" value="XM_013484886.1"/>
</dbReference>
<dbReference type="PANTHER" id="PTHR43712">
    <property type="entry name" value="PUTATIVE (AFU_ORTHOLOGUE AFUA_4G14580)-RELATED"/>
    <property type="match status" value="1"/>
</dbReference>
<name>A0A074Y251_AURSE</name>
<protein>
    <submittedName>
        <fullName evidence="7">Uncharacterized protein</fullName>
    </submittedName>
</protein>
<evidence type="ECO:0000256" key="3">
    <source>
        <dbReference type="ARBA" id="ARBA00022691"/>
    </source>
</evidence>
<dbReference type="InterPro" id="IPR016461">
    <property type="entry name" value="COMT-like"/>
</dbReference>
<dbReference type="GO" id="GO:0046983">
    <property type="term" value="F:protein dimerization activity"/>
    <property type="evidence" value="ECO:0007669"/>
    <property type="project" value="InterPro"/>
</dbReference>
<proteinExistence type="predicted"/>
<evidence type="ECO:0000259" key="5">
    <source>
        <dbReference type="Pfam" id="PF00891"/>
    </source>
</evidence>
<dbReference type="AlphaFoldDB" id="A0A074Y251"/>
<feature type="domain" description="O-methyltransferase C-terminal" evidence="5">
    <location>
        <begin position="181"/>
        <end position="367"/>
    </location>
</feature>
<evidence type="ECO:0000256" key="2">
    <source>
        <dbReference type="ARBA" id="ARBA00022679"/>
    </source>
</evidence>
<evidence type="ECO:0000256" key="1">
    <source>
        <dbReference type="ARBA" id="ARBA00022603"/>
    </source>
</evidence>
<keyword evidence="1" id="KW-0489">Methyltransferase</keyword>
<dbReference type="InterPro" id="IPR036390">
    <property type="entry name" value="WH_DNA-bd_sf"/>
</dbReference>